<keyword evidence="11" id="KW-1185">Reference proteome</keyword>
<feature type="compositionally biased region" description="Polar residues" evidence="7">
    <location>
        <begin position="1115"/>
        <end position="1127"/>
    </location>
</feature>
<evidence type="ECO:0000256" key="7">
    <source>
        <dbReference type="SAM" id="MobiDB-lite"/>
    </source>
</evidence>
<comment type="subcellular location">
    <subcellularLocation>
        <location evidence="1">Secreted</location>
    </subcellularLocation>
</comment>
<dbReference type="KEGG" id="sre:PTSG_03008"/>
<dbReference type="OrthoDB" id="5975249at2759"/>
<feature type="signal peptide" evidence="8">
    <location>
        <begin position="1"/>
        <end position="31"/>
    </location>
</feature>
<evidence type="ECO:0000256" key="5">
    <source>
        <dbReference type="ARBA" id="ARBA00023157"/>
    </source>
</evidence>
<evidence type="ECO:0000313" key="11">
    <source>
        <dbReference type="Proteomes" id="UP000007799"/>
    </source>
</evidence>
<proteinExistence type="inferred from homology"/>
<dbReference type="SMART" id="SM00032">
    <property type="entry name" value="CCP"/>
    <property type="match status" value="7"/>
</dbReference>
<keyword evidence="5" id="KW-1015">Disulfide bond</keyword>
<name>F2U400_SALR5</name>
<evidence type="ECO:0000256" key="3">
    <source>
        <dbReference type="ARBA" id="ARBA00022525"/>
    </source>
</evidence>
<gene>
    <name evidence="10" type="ORF">PTSG_03008</name>
</gene>
<dbReference type="PROSITE" id="PS51125">
    <property type="entry name" value="NHL"/>
    <property type="match status" value="1"/>
</dbReference>
<dbReference type="Gene3D" id="2.10.70.10">
    <property type="entry name" value="Complement Module, domain 1"/>
    <property type="match status" value="5"/>
</dbReference>
<evidence type="ECO:0000259" key="9">
    <source>
        <dbReference type="PROSITE" id="PS50923"/>
    </source>
</evidence>
<dbReference type="CDD" id="cd00033">
    <property type="entry name" value="CCP"/>
    <property type="match status" value="3"/>
</dbReference>
<dbReference type="InterPro" id="IPR011042">
    <property type="entry name" value="6-blade_b-propeller_TolB-like"/>
</dbReference>
<evidence type="ECO:0000313" key="10">
    <source>
        <dbReference type="EMBL" id="EGD82344.1"/>
    </source>
</evidence>
<feature type="region of interest" description="Disordered" evidence="7">
    <location>
        <begin position="1112"/>
        <end position="1142"/>
    </location>
</feature>
<reference evidence="10" key="1">
    <citation type="submission" date="2009-08" db="EMBL/GenBank/DDBJ databases">
        <title>Annotation of Salpingoeca rosetta.</title>
        <authorList>
            <consortium name="The Broad Institute Genome Sequencing Platform"/>
            <person name="Russ C."/>
            <person name="Cuomo C."/>
            <person name="Burger G."/>
            <person name="Gray M.W."/>
            <person name="Holland P.W.H."/>
            <person name="King N."/>
            <person name="Lang F.B.F."/>
            <person name="Roger A.J."/>
            <person name="Ruiz-Trillo I."/>
            <person name="Young S.K."/>
            <person name="Zeng Q."/>
            <person name="Gargeya S."/>
            <person name="Alvarado L."/>
            <person name="Berlin A."/>
            <person name="Chapman S.B."/>
            <person name="Chen Z."/>
            <person name="Freedman E."/>
            <person name="Gellesch M."/>
            <person name="Goldberg J."/>
            <person name="Griggs A."/>
            <person name="Gujja S."/>
            <person name="Heilman E."/>
            <person name="Heiman D."/>
            <person name="Howarth C."/>
            <person name="Mehta T."/>
            <person name="Neiman D."/>
            <person name="Pearson M."/>
            <person name="Roberts A."/>
            <person name="Saif S."/>
            <person name="Shea T."/>
            <person name="Shenoy N."/>
            <person name="Sisk P."/>
            <person name="Stolte C."/>
            <person name="Sykes S."/>
            <person name="White J."/>
            <person name="Yandava C."/>
            <person name="Haas B."/>
            <person name="Nusbaum C."/>
            <person name="Birren B."/>
        </authorList>
    </citation>
    <scope>NUCLEOTIDE SEQUENCE [LARGE SCALE GENOMIC DNA]</scope>
    <source>
        <strain evidence="10">ATCC 50818</strain>
    </source>
</reference>
<keyword evidence="3" id="KW-0964">Secreted</keyword>
<dbReference type="Pfam" id="PF14704">
    <property type="entry name" value="DERM"/>
    <property type="match status" value="2"/>
</dbReference>
<dbReference type="PANTHER" id="PTHR46388">
    <property type="entry name" value="NHL REPEAT-CONTAINING PROTEIN 2"/>
    <property type="match status" value="1"/>
</dbReference>
<dbReference type="GO" id="GO:0005576">
    <property type="term" value="C:extracellular region"/>
    <property type="evidence" value="ECO:0007669"/>
    <property type="project" value="UniProtKB-SubCell"/>
</dbReference>
<dbReference type="Gene3D" id="2.120.10.30">
    <property type="entry name" value="TolB, C-terminal domain"/>
    <property type="match status" value="3"/>
</dbReference>
<protein>
    <submittedName>
        <fullName evidence="10">NHL repeat protein</fullName>
    </submittedName>
</protein>
<organism evidence="11">
    <name type="scientific">Salpingoeca rosetta (strain ATCC 50818 / BSB-021)</name>
    <dbReference type="NCBI Taxonomy" id="946362"/>
    <lineage>
        <taxon>Eukaryota</taxon>
        <taxon>Choanoflagellata</taxon>
        <taxon>Craspedida</taxon>
        <taxon>Salpingoecidae</taxon>
        <taxon>Salpingoeca</taxon>
    </lineage>
</organism>
<dbReference type="InterPro" id="IPR026645">
    <property type="entry name" value="Dermatopontin"/>
</dbReference>
<dbReference type="Pfam" id="PF00084">
    <property type="entry name" value="Sushi"/>
    <property type="match status" value="1"/>
</dbReference>
<feature type="domain" description="Sushi" evidence="9">
    <location>
        <begin position="287"/>
        <end position="351"/>
    </location>
</feature>
<dbReference type="PANTHER" id="PTHR46388:SF2">
    <property type="entry name" value="NHL REPEAT-CONTAINING PROTEIN 2"/>
    <property type="match status" value="1"/>
</dbReference>
<dbReference type="STRING" id="946362.F2U400"/>
<comment type="similarity">
    <text evidence="2">Belongs to the dermatopontin family.</text>
</comment>
<evidence type="ECO:0000256" key="6">
    <source>
        <dbReference type="PROSITE-ProRule" id="PRU00504"/>
    </source>
</evidence>
<feature type="chain" id="PRO_5003290262" evidence="8">
    <location>
        <begin position="32"/>
        <end position="1484"/>
    </location>
</feature>
<dbReference type="Proteomes" id="UP000007799">
    <property type="component" value="Unassembled WGS sequence"/>
</dbReference>
<keyword evidence="8" id="KW-0732">Signal</keyword>
<evidence type="ECO:0000256" key="4">
    <source>
        <dbReference type="ARBA" id="ARBA00022737"/>
    </source>
</evidence>
<evidence type="ECO:0000256" key="1">
    <source>
        <dbReference type="ARBA" id="ARBA00004613"/>
    </source>
</evidence>
<feature type="repeat" description="NHL" evidence="6">
    <location>
        <begin position="1395"/>
        <end position="1425"/>
    </location>
</feature>
<dbReference type="eggNOG" id="KOG2177">
    <property type="taxonomic scope" value="Eukaryota"/>
</dbReference>
<evidence type="ECO:0000256" key="2">
    <source>
        <dbReference type="ARBA" id="ARBA00008712"/>
    </source>
</evidence>
<sequence length="1484" mass="157919">MMQQPSQLQLAAWCEVALLCCLALATVLVQGTSDTSTSACNDGAGLTSLASVFSENDLDRSFNFHCQTIGTGTTTGVSVSGPYDAQLFRRDTSFRCPDNHYLSSVESQYSPTYVDRLFRFRCHRPASAILRDCRETDALNKEAQSIMFEAGDSRVIAGMLSQPTNYDRIYKFITCKVECDVSNNFVLTSNGLECTRLRPSVIQASVAVNEYKGAFFATCPEGQGIHLLSSDFSSSDADRPSFTCYLWAAFRYIAGLSSSFDEATQDRVWAVTACQVSCADDFVPDGDDCTPTPCPELTFENGQVSGDCHGRVGDTCVYSQCNDGFVLRPGQQSRTCQSDGTWSGSVPRCIPVFCPQLAIQYGKLTGSCSGNFGDVCFMDGCESGYMLTGNTAVAHCGYDGWTADLPTCQPATCPPIAILNGQTDGCDGDVGGVCTLSCNHGFILSDGSESATLRCRQEYDSGPASWVGPTHVDCIRASCDPLTLENGSVSGDCDGSLGGVCRYESCDNGYRLSASGTRERLCQLNGVHAQWSGAAKTCERLHCPSLVDTNGVQNGTCTNAAVPGDTCSLSSCDSGYWQSDAGAFEVTCVAQGDTAVWDGQLKSCERVSCTPLVLNYGSTLGQCAGNIGDVCYFGTCYGDHFLTPGDPSRQCVQNEDSAYWSGDARTCQATLRGRAGQDFTLQCPDGQGFVSVKSESSGYNADKRIMKFGCADVGSNDANRVWKSYRVDKPLQTFDFTCPDNYYLYGVETEYIPFSAPSPPRDVSDRVWTFNCAILHGAELSDCQTSQHYAADDYTFDFAAPNDHVLVGFYSEYHTGDIYSRSFIFRTCKVTCNVGEQYESTAGPGCQRIGCGPLTLDDGTVSGECDGHIGDECEYVQCDSGYKLSASGSDTRKCTMTKNGKPTWSGKPKTCEVMTTTTPEPNVVDLCDAYVTAANPATCHARCEYYNKGAGTFTKQYGNCNNVCACGCGRRFRLTRDEEACTAHCDAQELQGIFREMHLGCRQVCLCVEGGVTSTTSPGGVTGQPSPGAAFDFPFADYHYELTFTGNVNGATSNARQFSTAVDAYAIIVNMEAESVLQCLRYCDAEQACLGVVIAPSDEGAFRCQLMRDLGTDTGEPTSEPSVSLTKGTRPPAVSTTTPASEGVVQTVAGDGSTTWSAGGAPTTTGLNRPVCVTFDGEHEMLVTMVSDHRVIRVDLRTRTSSLVAGTGEMGASGVGGAATSAQLNRPRCAIADVEGNVYITEEGNHRVSIVDVASKKLIVGAGTGNPGHRGMGGTPGNAAIHSPVGLAWADDGSLLFSDEENHVVYMVNRRSLIISVVAGTPRFAGYSGDDGLSIGARLNRPRGIALSKGVLYIADSGNHRIRAVDMRTQVITTVAGTGSAGFSGDGGLPTNAALRVPHGVAVHSSGTLAIADSGNHRVRVFNIGSSTAGVIETITGDGEHGYNGDNAATASSLNFPTSVTFSARTGNVVFADTRNNRIRQVWQ</sequence>
<evidence type="ECO:0000256" key="8">
    <source>
        <dbReference type="SAM" id="SignalP"/>
    </source>
</evidence>
<dbReference type="PROSITE" id="PS50923">
    <property type="entry name" value="SUSHI"/>
    <property type="match status" value="3"/>
</dbReference>
<dbReference type="InterPro" id="IPR035976">
    <property type="entry name" value="Sushi/SCR/CCP_sf"/>
</dbReference>
<dbReference type="SUPFAM" id="SSF57535">
    <property type="entry name" value="Complement control module/SCR domain"/>
    <property type="match status" value="6"/>
</dbReference>
<dbReference type="InterPro" id="IPR000436">
    <property type="entry name" value="Sushi_SCR_CCP_dom"/>
</dbReference>
<dbReference type="InParanoid" id="F2U400"/>
<feature type="domain" description="Sushi" evidence="9">
    <location>
        <begin position="849"/>
        <end position="913"/>
    </location>
</feature>
<keyword evidence="4" id="KW-0677">Repeat</keyword>
<dbReference type="InterPro" id="IPR001258">
    <property type="entry name" value="NHL_repeat"/>
</dbReference>
<dbReference type="GeneID" id="16077115"/>
<accession>F2U400</accession>
<dbReference type="eggNOG" id="KOG4297">
    <property type="taxonomic scope" value="Eukaryota"/>
</dbReference>
<dbReference type="Pfam" id="PF01436">
    <property type="entry name" value="NHL"/>
    <property type="match status" value="2"/>
</dbReference>
<dbReference type="EMBL" id="GL832960">
    <property type="protein sequence ID" value="EGD82344.1"/>
    <property type="molecule type" value="Genomic_DNA"/>
</dbReference>
<dbReference type="RefSeq" id="XP_004996527.1">
    <property type="nucleotide sequence ID" value="XM_004996470.1"/>
</dbReference>
<dbReference type="SUPFAM" id="SSF101898">
    <property type="entry name" value="NHL repeat"/>
    <property type="match status" value="1"/>
</dbReference>
<feature type="domain" description="Sushi" evidence="9">
    <location>
        <begin position="477"/>
        <end position="540"/>
    </location>
</feature>